<accession>F6B4X0</accession>
<dbReference type="InterPro" id="IPR001279">
    <property type="entry name" value="Metallo-B-lactamas"/>
</dbReference>
<feature type="region of interest" description="Disordered" evidence="1">
    <location>
        <begin position="1"/>
        <end position="36"/>
    </location>
</feature>
<proteinExistence type="predicted"/>
<dbReference type="SUPFAM" id="SSF56281">
    <property type="entry name" value="Metallo-hydrolase/oxidoreductase"/>
    <property type="match status" value="1"/>
</dbReference>
<gene>
    <name evidence="3" type="ordered locus">Desca_2516</name>
</gene>
<evidence type="ECO:0000313" key="4">
    <source>
        <dbReference type="Proteomes" id="UP000009226"/>
    </source>
</evidence>
<organism evidence="3 4">
    <name type="scientific">Desulfotomaculum nigrificans (strain DSM 14880 / VKM B-2319 / CO-1-SRB)</name>
    <name type="common">Desulfotomaculum carboxydivorans</name>
    <dbReference type="NCBI Taxonomy" id="868595"/>
    <lineage>
        <taxon>Bacteria</taxon>
        <taxon>Bacillati</taxon>
        <taxon>Bacillota</taxon>
        <taxon>Clostridia</taxon>
        <taxon>Eubacteriales</taxon>
        <taxon>Desulfotomaculaceae</taxon>
        <taxon>Desulfotomaculum</taxon>
    </lineage>
</organism>
<dbReference type="EMBL" id="CP002736">
    <property type="protein sequence ID" value="AEF95342.1"/>
    <property type="molecule type" value="Genomic_DNA"/>
</dbReference>
<dbReference type="KEGG" id="dca:Desca_2516"/>
<protein>
    <submittedName>
        <fullName evidence="3">Beta-lactamase domain protein</fullName>
    </submittedName>
</protein>
<feature type="domain" description="Metallo-beta-lactamase" evidence="2">
    <location>
        <begin position="70"/>
        <end position="210"/>
    </location>
</feature>
<evidence type="ECO:0000256" key="1">
    <source>
        <dbReference type="SAM" id="MobiDB-lite"/>
    </source>
</evidence>
<dbReference type="HOGENOM" id="CLU_074581_0_0_9"/>
<dbReference type="RefSeq" id="WP_013810781.1">
    <property type="nucleotide sequence ID" value="NC_015565.1"/>
</dbReference>
<evidence type="ECO:0000313" key="3">
    <source>
        <dbReference type="EMBL" id="AEF95342.1"/>
    </source>
</evidence>
<sequence length="332" mass="36405">MNLRSIDQELRQKTSRAAAESFSKWRNRDEPAPPPPGVTVTFLGTGGNPEAVFSQVPHTAGFILVADGLRLYVDPGPGAVVRAEQAGIDLGTIDGVYVSHGHLDHYAGAEAVIEGMCWGMFSRRGYLLAPGQVLERDRLLSKYHQGLQPTKMGYKGGPTVIPLQSFNPVTIKGATIMPVPVHHAEENYGFILKTGSITIGYTSDTNYIKSYASPDGIKEMPVRGPIMDMIDIVDYRRDIKECFSQVDVLIANVTGHNVYAHRHITTLGLPHLLKDGKVKLCFLTHFNHCCLRPEDLRPKMAAYVEGLSGVRTIYAVDGAVHDIGKLLKQMEG</sequence>
<evidence type="ECO:0000259" key="2">
    <source>
        <dbReference type="Pfam" id="PF12706"/>
    </source>
</evidence>
<reference evidence="3" key="1">
    <citation type="submission" date="2011-05" db="EMBL/GenBank/DDBJ databases">
        <title>Complete sequence of Desulfotomaculum carboxydivorans CO-1-SRB.</title>
        <authorList>
            <consortium name="US DOE Joint Genome Institute"/>
            <person name="Lucas S."/>
            <person name="Han J."/>
            <person name="Lapidus A."/>
            <person name="Cheng J.-F."/>
            <person name="Goodwin L."/>
            <person name="Pitluck S."/>
            <person name="Peters L."/>
            <person name="Mikhailova N."/>
            <person name="Lu M."/>
            <person name="Han C."/>
            <person name="Tapia R."/>
            <person name="Land M."/>
            <person name="Hauser L."/>
            <person name="Kyrpides N."/>
            <person name="Ivanova N."/>
            <person name="Pagani I."/>
            <person name="Stams A."/>
            <person name="Plugge C."/>
            <person name="Muyzer G."/>
            <person name="Kuever J."/>
            <person name="Parshina S."/>
            <person name="Ivanova A."/>
            <person name="Nazina T."/>
            <person name="Woyke T."/>
        </authorList>
    </citation>
    <scope>NUCLEOTIDE SEQUENCE [LARGE SCALE GENOMIC DNA]</scope>
    <source>
        <strain evidence="3">CO-1-SRB</strain>
    </source>
</reference>
<feature type="compositionally biased region" description="Basic and acidic residues" evidence="1">
    <location>
        <begin position="1"/>
        <end position="12"/>
    </location>
</feature>
<dbReference type="AlphaFoldDB" id="F6B4X0"/>
<dbReference type="STRING" id="868595.Desca_2516"/>
<dbReference type="InterPro" id="IPR036866">
    <property type="entry name" value="RibonucZ/Hydroxyglut_hydro"/>
</dbReference>
<dbReference type="Proteomes" id="UP000009226">
    <property type="component" value="Chromosome"/>
</dbReference>
<dbReference type="Gene3D" id="3.60.15.10">
    <property type="entry name" value="Ribonuclease Z/Hydroxyacylglutathione hydrolase-like"/>
    <property type="match status" value="1"/>
</dbReference>
<dbReference type="Pfam" id="PF12706">
    <property type="entry name" value="Lactamase_B_2"/>
    <property type="match status" value="1"/>
</dbReference>
<name>F6B4X0_DESCC</name>
<keyword evidence="4" id="KW-1185">Reference proteome</keyword>
<dbReference type="eggNOG" id="COG1235">
    <property type="taxonomic scope" value="Bacteria"/>
</dbReference>